<proteinExistence type="predicted"/>
<evidence type="ECO:0000313" key="3">
    <source>
        <dbReference type="EMBL" id="QDL94634.1"/>
    </source>
</evidence>
<dbReference type="RefSeq" id="WP_138576926.1">
    <property type="nucleotide sequence ID" value="NZ_CP040821.1"/>
</dbReference>
<dbReference type="Proteomes" id="UP000305888">
    <property type="component" value="Plasmid pD4M1C"/>
</dbReference>
<reference evidence="3 4" key="1">
    <citation type="submission" date="2019-06" db="EMBL/GenBank/DDBJ databases">
        <title>Genome sequence of Rhodobacteraceae bacterium D4M1.</title>
        <authorList>
            <person name="Cao J."/>
        </authorList>
    </citation>
    <scope>NUCLEOTIDE SEQUENCE [LARGE SCALE GENOMIC DNA]</scope>
    <source>
        <strain evidence="3 4">D4M1</strain>
        <plasmid evidence="4">pd4m1c</plasmid>
    </source>
</reference>
<keyword evidence="4" id="KW-1185">Reference proteome</keyword>
<dbReference type="KEGG" id="ppru:FDP22_22445"/>
<keyword evidence="1" id="KW-0472">Membrane</keyword>
<evidence type="ECO:0000313" key="4">
    <source>
        <dbReference type="Proteomes" id="UP000305888"/>
    </source>
</evidence>
<keyword evidence="1" id="KW-0812">Transmembrane</keyword>
<keyword evidence="3" id="KW-0614">Plasmid</keyword>
<geneLocation type="plasmid" evidence="4">
    <name>pd4m1c</name>
</geneLocation>
<sequence>MSPKAQRADRLTAAVLLALGLAFLAGGAMMDRLEIRHIHPASIPGLVPMFLGAILALCAVLLLLGARGPASETDAQNALDVSTPNLWITLGLTLVYALGLVGRVPFTPATAVFIACFVAVFTWPAERDGRERLMTLGRSAVYGLALALVVSTLFRDGFLVRLP</sequence>
<feature type="transmembrane region" description="Helical" evidence="1">
    <location>
        <begin position="46"/>
        <end position="66"/>
    </location>
</feature>
<organism evidence="3 4">
    <name type="scientific">Paroceanicella profunda</name>
    <dbReference type="NCBI Taxonomy" id="2579971"/>
    <lineage>
        <taxon>Bacteria</taxon>
        <taxon>Pseudomonadati</taxon>
        <taxon>Pseudomonadota</taxon>
        <taxon>Alphaproteobacteria</taxon>
        <taxon>Rhodobacterales</taxon>
        <taxon>Paracoccaceae</taxon>
        <taxon>Paroceanicella</taxon>
    </lineage>
</organism>
<name>A0A5B8G3D9_9RHOB</name>
<protein>
    <recommendedName>
        <fullName evidence="2">DUF1468 domain-containing protein</fullName>
    </recommendedName>
</protein>
<evidence type="ECO:0000259" key="2">
    <source>
        <dbReference type="Pfam" id="PF07331"/>
    </source>
</evidence>
<accession>A0A5B8G3D9</accession>
<feature type="domain" description="DUF1468" evidence="2">
    <location>
        <begin position="12"/>
        <end position="163"/>
    </location>
</feature>
<feature type="transmembrane region" description="Helical" evidence="1">
    <location>
        <begin position="104"/>
        <end position="123"/>
    </location>
</feature>
<gene>
    <name evidence="3" type="ORF">FDP22_22445</name>
</gene>
<dbReference type="InterPro" id="IPR009936">
    <property type="entry name" value="DUF1468"/>
</dbReference>
<dbReference type="EMBL" id="CP040821">
    <property type="protein sequence ID" value="QDL94634.1"/>
    <property type="molecule type" value="Genomic_DNA"/>
</dbReference>
<keyword evidence="1" id="KW-1133">Transmembrane helix</keyword>
<dbReference type="Pfam" id="PF07331">
    <property type="entry name" value="TctB"/>
    <property type="match status" value="1"/>
</dbReference>
<feature type="transmembrane region" description="Helical" evidence="1">
    <location>
        <begin position="78"/>
        <end position="98"/>
    </location>
</feature>
<dbReference type="OrthoDB" id="6195486at2"/>
<evidence type="ECO:0000256" key="1">
    <source>
        <dbReference type="SAM" id="Phobius"/>
    </source>
</evidence>
<feature type="transmembrane region" description="Helical" evidence="1">
    <location>
        <begin position="135"/>
        <end position="154"/>
    </location>
</feature>
<dbReference type="AlphaFoldDB" id="A0A5B8G3D9"/>